<dbReference type="STRING" id="1827387.A4S15_02110"/>
<evidence type="ECO:0000256" key="2">
    <source>
        <dbReference type="ARBA" id="ARBA00009670"/>
    </source>
</evidence>
<evidence type="ECO:0000256" key="10">
    <source>
        <dbReference type="ARBA" id="ARBA00022840"/>
    </source>
</evidence>
<dbReference type="NCBIfam" id="TIGR01982">
    <property type="entry name" value="UbiB"/>
    <property type="match status" value="1"/>
</dbReference>
<evidence type="ECO:0000313" key="16">
    <source>
        <dbReference type="Proteomes" id="UP000192872"/>
    </source>
</evidence>
<dbReference type="GO" id="GO:0006744">
    <property type="term" value="P:ubiquinone biosynthetic process"/>
    <property type="evidence" value="ECO:0007669"/>
    <property type="project" value="UniProtKB-UniPathway"/>
</dbReference>
<evidence type="ECO:0000313" key="15">
    <source>
        <dbReference type="EMBL" id="OQW49550.1"/>
    </source>
</evidence>
<dbReference type="InterPro" id="IPR010232">
    <property type="entry name" value="UbiB"/>
</dbReference>
<comment type="pathway">
    <text evidence="1">Cofactor biosynthesis; ubiquinone biosynthesis [regulation].</text>
</comment>
<keyword evidence="8" id="KW-0547">Nucleotide-binding</keyword>
<dbReference type="Pfam" id="PF03109">
    <property type="entry name" value="ABC1"/>
    <property type="match status" value="1"/>
</dbReference>
<gene>
    <name evidence="15" type="ORF">A4S15_02110</name>
</gene>
<evidence type="ECO:0000256" key="7">
    <source>
        <dbReference type="ARBA" id="ARBA00022692"/>
    </source>
</evidence>
<dbReference type="InterPro" id="IPR050154">
    <property type="entry name" value="UbiB_kinase"/>
</dbReference>
<comment type="caution">
    <text evidence="15">The sequence shown here is derived from an EMBL/GenBank/DDBJ whole genome shotgun (WGS) entry which is preliminary data.</text>
</comment>
<evidence type="ECO:0000256" key="3">
    <source>
        <dbReference type="ARBA" id="ARBA00022475"/>
    </source>
</evidence>
<keyword evidence="3" id="KW-1003">Cell membrane</keyword>
<sequence>MVSLVIDLFRLARAGFVMVREGVLRFVPQDDMPPPVRLAVRVARSIERGDIGEQSRADRLSAAFARLGPSYVKLGQFLATRPDVVGQSVARDLERLQDRLPPFPVEQARTILQAAFSRNVDDFFGTLQPAVAAASIAQVHKVRLADGRDVAVKVLRPDVSARFYRDLRAYFTAAHLIERCVPSARRLDPVGVVRTLADSVRLEMDLRLEAAALSELAENTRDDDGFRLPGVDWHRTVRNVLTTDWIDGIPLSDTDRLRREGHDLPGLGRAVIQHFLRHAMRDGFFHADMHQGNLFVDSAGRLVAVDCGIMGRLDQRERRFLATILYSFITRDYRRGAQAHFEAGYVPRHQSVATFAQALRAIGEPIHQKTADEISMARLLAQLLEYTQVFEMRTRLELILLQKTMVVVEGVGRSLDPKLDMWKTAEPVVREWMAHHLGPRGGLERVGETARQLVHLASESPEILMRVQSAAEDWLARREAPLAPPVANEPSRLPWLVALAAIALAALAWWR</sequence>
<dbReference type="RefSeq" id="WP_376800107.1">
    <property type="nucleotide sequence ID" value="NZ_DBNB01000019.1"/>
</dbReference>
<comment type="similarity">
    <text evidence="2">Belongs to the protein kinase superfamily. ADCK protein kinase family.</text>
</comment>
<proteinExistence type="inferred from homology"/>
<organism evidence="15 16">
    <name type="scientific">Candidatus Raskinella chloraquaticus</name>
    <dbReference type="NCBI Taxonomy" id="1951219"/>
    <lineage>
        <taxon>Bacteria</taxon>
        <taxon>Pseudomonadati</taxon>
        <taxon>Pseudomonadota</taxon>
        <taxon>Alphaproteobacteria</taxon>
        <taxon>Hyphomicrobiales</taxon>
        <taxon>Phreatobacteraceae</taxon>
        <taxon>Candidatus Raskinella</taxon>
    </lineage>
</organism>
<dbReference type="InterPro" id="IPR004147">
    <property type="entry name" value="ABC1_dom"/>
</dbReference>
<dbReference type="InterPro" id="IPR045308">
    <property type="entry name" value="UbiB_bact"/>
</dbReference>
<dbReference type="GO" id="GO:0005524">
    <property type="term" value="F:ATP binding"/>
    <property type="evidence" value="ECO:0007669"/>
    <property type="project" value="UniProtKB-KW"/>
</dbReference>
<dbReference type="SUPFAM" id="SSF56112">
    <property type="entry name" value="Protein kinase-like (PK-like)"/>
    <property type="match status" value="1"/>
</dbReference>
<dbReference type="PANTHER" id="PTHR10566">
    <property type="entry name" value="CHAPERONE-ACTIVITY OF BC1 COMPLEX CABC1 -RELATED"/>
    <property type="match status" value="1"/>
</dbReference>
<evidence type="ECO:0000256" key="11">
    <source>
        <dbReference type="ARBA" id="ARBA00022989"/>
    </source>
</evidence>
<dbReference type="EMBL" id="LWDL01000031">
    <property type="protein sequence ID" value="OQW49550.1"/>
    <property type="molecule type" value="Genomic_DNA"/>
</dbReference>
<feature type="transmembrane region" description="Helical" evidence="13">
    <location>
        <begin position="493"/>
        <end position="510"/>
    </location>
</feature>
<keyword evidence="4" id="KW-0997">Cell inner membrane</keyword>
<evidence type="ECO:0000256" key="5">
    <source>
        <dbReference type="ARBA" id="ARBA00022679"/>
    </source>
</evidence>
<keyword evidence="5" id="KW-0808">Transferase</keyword>
<dbReference type="InterPro" id="IPR011009">
    <property type="entry name" value="Kinase-like_dom_sf"/>
</dbReference>
<keyword evidence="11 13" id="KW-1133">Transmembrane helix</keyword>
<evidence type="ECO:0000259" key="14">
    <source>
        <dbReference type="Pfam" id="PF03109"/>
    </source>
</evidence>
<keyword evidence="12 13" id="KW-0472">Membrane</keyword>
<evidence type="ECO:0000256" key="1">
    <source>
        <dbReference type="ARBA" id="ARBA00005020"/>
    </source>
</evidence>
<keyword evidence="10" id="KW-0067">ATP-binding</keyword>
<keyword evidence="9" id="KW-0418">Kinase</keyword>
<dbReference type="UniPathway" id="UPA00232"/>
<evidence type="ECO:0000256" key="13">
    <source>
        <dbReference type="SAM" id="Phobius"/>
    </source>
</evidence>
<keyword evidence="6" id="KW-0831">Ubiquinone biosynthesis</keyword>
<dbReference type="AlphaFoldDB" id="A0A1W9HQ21"/>
<evidence type="ECO:0000256" key="6">
    <source>
        <dbReference type="ARBA" id="ARBA00022688"/>
    </source>
</evidence>
<evidence type="ECO:0000256" key="8">
    <source>
        <dbReference type="ARBA" id="ARBA00022741"/>
    </source>
</evidence>
<evidence type="ECO:0000256" key="12">
    <source>
        <dbReference type="ARBA" id="ARBA00023136"/>
    </source>
</evidence>
<dbReference type="GO" id="GO:0016301">
    <property type="term" value="F:kinase activity"/>
    <property type="evidence" value="ECO:0007669"/>
    <property type="project" value="UniProtKB-KW"/>
</dbReference>
<evidence type="ECO:0000256" key="4">
    <source>
        <dbReference type="ARBA" id="ARBA00022519"/>
    </source>
</evidence>
<keyword evidence="15" id="KW-0830">Ubiquinone</keyword>
<keyword evidence="7 13" id="KW-0812">Transmembrane</keyword>
<name>A0A1W9HQ21_9HYPH</name>
<accession>A0A1W9HQ21</accession>
<feature type="domain" description="ABC1 atypical kinase-like" evidence="14">
    <location>
        <begin position="95"/>
        <end position="338"/>
    </location>
</feature>
<dbReference type="PANTHER" id="PTHR10566:SF113">
    <property type="entry name" value="PROTEIN ACTIVITY OF BC1 COMPLEX KINASE 7, CHLOROPLASTIC"/>
    <property type="match status" value="1"/>
</dbReference>
<reference evidence="15 16" key="1">
    <citation type="journal article" date="2017" name="Water Res.">
        <title>Comammox in drinking water systems.</title>
        <authorList>
            <person name="Wang Y."/>
            <person name="Ma L."/>
            <person name="Mao Y."/>
            <person name="Jiang X."/>
            <person name="Xia Y."/>
            <person name="Yu K."/>
            <person name="Li B."/>
            <person name="Zhang T."/>
        </authorList>
    </citation>
    <scope>NUCLEOTIDE SEQUENCE [LARGE SCALE GENOMIC DNA]</scope>
    <source>
        <strain evidence="15">SG_bin8</strain>
    </source>
</reference>
<dbReference type="Proteomes" id="UP000192872">
    <property type="component" value="Unassembled WGS sequence"/>
</dbReference>
<dbReference type="CDD" id="cd13972">
    <property type="entry name" value="UbiB"/>
    <property type="match status" value="1"/>
</dbReference>
<protein>
    <submittedName>
        <fullName evidence="15">Ubiquinone biosynthesis protein UbiB</fullName>
    </submittedName>
</protein>
<evidence type="ECO:0000256" key="9">
    <source>
        <dbReference type="ARBA" id="ARBA00022777"/>
    </source>
</evidence>